<evidence type="ECO:0000256" key="5">
    <source>
        <dbReference type="ARBA" id="ARBA00023242"/>
    </source>
</evidence>
<accession>A0A1U8NW10</accession>
<dbReference type="OrthoDB" id="693960at2759"/>
<dbReference type="PANTHER" id="PTHR31221:SF377">
    <property type="entry name" value="WRKY TRANSCRIPTION FACTOR 51-RELATED"/>
    <property type="match status" value="1"/>
</dbReference>
<feature type="domain" description="WRKY" evidence="6">
    <location>
        <begin position="117"/>
        <end position="182"/>
    </location>
</feature>
<sequence length="210" mass="23707">MHNKLPSLQNSIKDQKSRFSLKMDFSHQNPNSNPNYTFFPESVNPMPDFEVSDYLLLDGSIFDDDTSSQSMLSSEKGMAAATELSGATSKNCNIKCKNGVGKNKSELGVRVAFRMKSEMEVIDDGYKWRKYGKKSIKDNPNPRNYYKCSSVGCNVKKRIERDVKDQSYVVTTYEGVHNHETPSMVYYNQMSIMAPNAWTFQASPPSSSST</sequence>
<dbReference type="PROSITE" id="PS50811">
    <property type="entry name" value="WRKY"/>
    <property type="match status" value="1"/>
</dbReference>
<evidence type="ECO:0000256" key="4">
    <source>
        <dbReference type="ARBA" id="ARBA00023163"/>
    </source>
</evidence>
<dbReference type="STRING" id="3635.A0A1U8NW10"/>
<name>A0A1U8NW10_GOSHI</name>
<protein>
    <submittedName>
        <fullName evidence="8">Probable WRKY transcription factor 51</fullName>
    </submittedName>
</protein>
<comment type="subcellular location">
    <subcellularLocation>
        <location evidence="1">Nucleus</location>
    </subcellularLocation>
</comment>
<dbReference type="GeneID" id="107951652"/>
<dbReference type="SUPFAM" id="SSF118290">
    <property type="entry name" value="WRKY DNA-binding domain"/>
    <property type="match status" value="1"/>
</dbReference>
<dbReference type="GO" id="GO:0006355">
    <property type="term" value="P:regulation of DNA-templated transcription"/>
    <property type="evidence" value="ECO:0000318"/>
    <property type="project" value="GO_Central"/>
</dbReference>
<evidence type="ECO:0000313" key="7">
    <source>
        <dbReference type="Proteomes" id="UP000818029"/>
    </source>
</evidence>
<keyword evidence="2" id="KW-0805">Transcription regulation</keyword>
<dbReference type="PANTHER" id="PTHR31221">
    <property type="entry name" value="WRKY TRANSCRIPTION FACTOR PROTEIN 1-RELATED"/>
    <property type="match status" value="1"/>
</dbReference>
<dbReference type="InterPro" id="IPR036576">
    <property type="entry name" value="WRKY_dom_sf"/>
</dbReference>
<dbReference type="PaxDb" id="3635-A0A1U8NW10"/>
<dbReference type="SMART" id="SM00774">
    <property type="entry name" value="WRKY"/>
    <property type="match status" value="1"/>
</dbReference>
<dbReference type="GO" id="GO:0009867">
    <property type="term" value="P:jasmonic acid mediated signaling pathway"/>
    <property type="evidence" value="ECO:0000318"/>
    <property type="project" value="GO_Central"/>
</dbReference>
<evidence type="ECO:0000313" key="8">
    <source>
        <dbReference type="RefSeq" id="XP_016742268.1"/>
    </source>
</evidence>
<keyword evidence="5" id="KW-0539">Nucleus</keyword>
<proteinExistence type="predicted"/>
<dbReference type="Gene3D" id="2.20.25.80">
    <property type="entry name" value="WRKY domain"/>
    <property type="match status" value="1"/>
</dbReference>
<reference evidence="7" key="1">
    <citation type="journal article" date="2020" name="Nat. Genet.">
        <title>Genomic diversifications of five Gossypium allopolyploid species and their impact on cotton improvement.</title>
        <authorList>
            <person name="Chen Z.J."/>
            <person name="Sreedasyam A."/>
            <person name="Ando A."/>
            <person name="Song Q."/>
            <person name="De Santiago L.M."/>
            <person name="Hulse-Kemp A.M."/>
            <person name="Ding M."/>
            <person name="Ye W."/>
            <person name="Kirkbride R.C."/>
            <person name="Jenkins J."/>
            <person name="Plott C."/>
            <person name="Lovell J."/>
            <person name="Lin Y.M."/>
            <person name="Vaughn R."/>
            <person name="Liu B."/>
            <person name="Simpson S."/>
            <person name="Scheffler B.E."/>
            <person name="Wen L."/>
            <person name="Saski C.A."/>
            <person name="Grover C.E."/>
            <person name="Hu G."/>
            <person name="Conover J.L."/>
            <person name="Carlson J.W."/>
            <person name="Shu S."/>
            <person name="Boston L.B."/>
            <person name="Williams M."/>
            <person name="Peterson D.G."/>
            <person name="McGee K."/>
            <person name="Jones D.C."/>
            <person name="Wendel J.F."/>
            <person name="Stelly D.M."/>
            <person name="Grimwood J."/>
            <person name="Schmutz J."/>
        </authorList>
    </citation>
    <scope>NUCLEOTIDE SEQUENCE [LARGE SCALE GENOMIC DNA]</scope>
    <source>
        <strain evidence="7">cv. TM-1</strain>
    </source>
</reference>
<dbReference type="AlphaFoldDB" id="A0A1U8NW10"/>
<keyword evidence="3" id="KW-0238">DNA-binding</keyword>
<evidence type="ECO:0000259" key="6">
    <source>
        <dbReference type="PROSITE" id="PS50811"/>
    </source>
</evidence>
<dbReference type="InterPro" id="IPR044810">
    <property type="entry name" value="WRKY_plant"/>
</dbReference>
<evidence type="ECO:0000256" key="3">
    <source>
        <dbReference type="ARBA" id="ARBA00023125"/>
    </source>
</evidence>
<reference evidence="8" key="2">
    <citation type="submission" date="2025-08" db="UniProtKB">
        <authorList>
            <consortium name="RefSeq"/>
        </authorList>
    </citation>
    <scope>IDENTIFICATION</scope>
</reference>
<dbReference type="InterPro" id="IPR003657">
    <property type="entry name" value="WRKY_dom"/>
</dbReference>
<keyword evidence="7" id="KW-1185">Reference proteome</keyword>
<keyword evidence="4" id="KW-0804">Transcription</keyword>
<evidence type="ECO:0000256" key="2">
    <source>
        <dbReference type="ARBA" id="ARBA00023015"/>
    </source>
</evidence>
<dbReference type="GO" id="GO:0005634">
    <property type="term" value="C:nucleus"/>
    <property type="evidence" value="ECO:0000318"/>
    <property type="project" value="GO_Central"/>
</dbReference>
<dbReference type="SMR" id="A0A1U8NW10"/>
<dbReference type="FunFam" id="2.20.25.80:FF:000003">
    <property type="entry name" value="WRKY transcription factor 57"/>
    <property type="match status" value="1"/>
</dbReference>
<dbReference type="Pfam" id="PF03106">
    <property type="entry name" value="WRKY"/>
    <property type="match status" value="1"/>
</dbReference>
<evidence type="ECO:0000256" key="1">
    <source>
        <dbReference type="ARBA" id="ARBA00004123"/>
    </source>
</evidence>
<dbReference type="RefSeq" id="XP_016742268.1">
    <property type="nucleotide sequence ID" value="XM_016886779.2"/>
</dbReference>
<organism evidence="7 8">
    <name type="scientific">Gossypium hirsutum</name>
    <name type="common">Upland cotton</name>
    <name type="synonym">Gossypium mexicanum</name>
    <dbReference type="NCBI Taxonomy" id="3635"/>
    <lineage>
        <taxon>Eukaryota</taxon>
        <taxon>Viridiplantae</taxon>
        <taxon>Streptophyta</taxon>
        <taxon>Embryophyta</taxon>
        <taxon>Tracheophyta</taxon>
        <taxon>Spermatophyta</taxon>
        <taxon>Magnoliopsida</taxon>
        <taxon>eudicotyledons</taxon>
        <taxon>Gunneridae</taxon>
        <taxon>Pentapetalae</taxon>
        <taxon>rosids</taxon>
        <taxon>malvids</taxon>
        <taxon>Malvales</taxon>
        <taxon>Malvaceae</taxon>
        <taxon>Malvoideae</taxon>
        <taxon>Gossypium</taxon>
    </lineage>
</organism>
<dbReference type="GO" id="GO:0003700">
    <property type="term" value="F:DNA-binding transcription factor activity"/>
    <property type="evidence" value="ECO:0000318"/>
    <property type="project" value="GO_Central"/>
</dbReference>
<dbReference type="Proteomes" id="UP000818029">
    <property type="component" value="Chromosome A02"/>
</dbReference>
<dbReference type="KEGG" id="ghi:107951652"/>
<dbReference type="GO" id="GO:0000976">
    <property type="term" value="F:transcription cis-regulatory region binding"/>
    <property type="evidence" value="ECO:0000318"/>
    <property type="project" value="GO_Central"/>
</dbReference>
<gene>
    <name evidence="8" type="primary">LOC107951652</name>
</gene>